<dbReference type="GO" id="GO:0005739">
    <property type="term" value="C:mitochondrion"/>
    <property type="evidence" value="ECO:0007669"/>
    <property type="project" value="UniProtKB-SubCell"/>
</dbReference>
<dbReference type="EC" id="4.2.3.2" evidence="9"/>
<dbReference type="InterPro" id="IPR015421">
    <property type="entry name" value="PyrdxlP-dep_Trfase_major"/>
</dbReference>
<comment type="similarity">
    <text evidence="3">Belongs to the class-III pyridoxal-phosphate-dependent aminotransferase family.</text>
</comment>
<dbReference type="Gene3D" id="3.90.1150.10">
    <property type="entry name" value="Aspartate Aminotransferase, domain 1"/>
    <property type="match status" value="1"/>
</dbReference>
<comment type="catalytic activity">
    <reaction evidence="12">
        <text>phosphoethanolamine + H2O = acetaldehyde + NH4(+) + phosphate</text>
        <dbReference type="Rhea" id="RHEA:17889"/>
        <dbReference type="ChEBI" id="CHEBI:15343"/>
        <dbReference type="ChEBI" id="CHEBI:15377"/>
        <dbReference type="ChEBI" id="CHEBI:28938"/>
        <dbReference type="ChEBI" id="CHEBI:43474"/>
        <dbReference type="ChEBI" id="CHEBI:58190"/>
        <dbReference type="EC" id="4.2.3.2"/>
    </reaction>
</comment>
<dbReference type="InterPro" id="IPR005814">
    <property type="entry name" value="Aminotrans_3"/>
</dbReference>
<evidence type="ECO:0000256" key="3">
    <source>
        <dbReference type="ARBA" id="ARBA00008954"/>
    </source>
</evidence>
<evidence type="ECO:0000256" key="6">
    <source>
        <dbReference type="ARBA" id="ARBA00023128"/>
    </source>
</evidence>
<keyword evidence="14" id="KW-1185">Reference proteome</keyword>
<dbReference type="InterPro" id="IPR015424">
    <property type="entry name" value="PyrdxlP-dep_Trfase"/>
</dbReference>
<dbReference type="GO" id="GO:0008483">
    <property type="term" value="F:transaminase activity"/>
    <property type="evidence" value="ECO:0007669"/>
    <property type="project" value="InterPro"/>
</dbReference>
<evidence type="ECO:0000256" key="1">
    <source>
        <dbReference type="ARBA" id="ARBA00001933"/>
    </source>
</evidence>
<keyword evidence="6" id="KW-0496">Mitochondrion</keyword>
<evidence type="ECO:0000256" key="4">
    <source>
        <dbReference type="ARBA" id="ARBA00011881"/>
    </source>
</evidence>
<dbReference type="AlphaFoldDB" id="A0A8C7PPM5"/>
<dbReference type="InterPro" id="IPR049704">
    <property type="entry name" value="Aminotrans_3_PPA_site"/>
</dbReference>
<reference evidence="13" key="1">
    <citation type="submission" date="2020-07" db="EMBL/GenBank/DDBJ databases">
        <title>A long reads based de novo assembly of the rainbow trout Arlee double haploid line genome.</title>
        <authorList>
            <person name="Gao G."/>
            <person name="Palti Y."/>
        </authorList>
    </citation>
    <scope>NUCLEOTIDE SEQUENCE [LARGE SCALE GENOMIC DNA]</scope>
</reference>
<evidence type="ECO:0000256" key="10">
    <source>
        <dbReference type="ARBA" id="ARBA00040022"/>
    </source>
</evidence>
<evidence type="ECO:0000313" key="14">
    <source>
        <dbReference type="Proteomes" id="UP000694395"/>
    </source>
</evidence>
<dbReference type="PROSITE" id="PS00600">
    <property type="entry name" value="AA_TRANSFER_CLASS_3"/>
    <property type="match status" value="1"/>
</dbReference>
<evidence type="ECO:0000256" key="5">
    <source>
        <dbReference type="ARBA" id="ARBA00022898"/>
    </source>
</evidence>
<comment type="subcellular location">
    <subcellularLocation>
        <location evidence="2">Mitochondrion</location>
    </subcellularLocation>
</comment>
<dbReference type="Ensembl" id="ENSOMYT00000028258.2">
    <property type="protein sequence ID" value="ENSOMYP00000025822.2"/>
    <property type="gene ID" value="ENSOMYG00000011940.2"/>
</dbReference>
<dbReference type="Proteomes" id="UP000694395">
    <property type="component" value="Chromosome 9"/>
</dbReference>
<dbReference type="PANTHER" id="PTHR45688">
    <property type="match status" value="1"/>
</dbReference>
<organism evidence="13 14">
    <name type="scientific">Oncorhynchus mykiss</name>
    <name type="common">Rainbow trout</name>
    <name type="synonym">Salmo gairdneri</name>
    <dbReference type="NCBI Taxonomy" id="8022"/>
    <lineage>
        <taxon>Eukaryota</taxon>
        <taxon>Metazoa</taxon>
        <taxon>Chordata</taxon>
        <taxon>Craniata</taxon>
        <taxon>Vertebrata</taxon>
        <taxon>Euteleostomi</taxon>
        <taxon>Actinopterygii</taxon>
        <taxon>Neopterygii</taxon>
        <taxon>Teleostei</taxon>
        <taxon>Protacanthopterygii</taxon>
        <taxon>Salmoniformes</taxon>
        <taxon>Salmonidae</taxon>
        <taxon>Salmoninae</taxon>
        <taxon>Oncorhynchus</taxon>
    </lineage>
</organism>
<evidence type="ECO:0000256" key="9">
    <source>
        <dbReference type="ARBA" id="ARBA00039127"/>
    </source>
</evidence>
<proteinExistence type="inferred from homology"/>
<dbReference type="GO" id="GO:0030170">
    <property type="term" value="F:pyridoxal phosphate binding"/>
    <property type="evidence" value="ECO:0007669"/>
    <property type="project" value="InterPro"/>
</dbReference>
<protein>
    <recommendedName>
        <fullName evidence="10">Ethanolamine-phosphate phospho-lyase</fullName>
        <ecNumber evidence="9">4.2.3.2</ecNumber>
    </recommendedName>
    <alternativeName>
        <fullName evidence="11">Alanine--glyoxylate aminotransferase 2-like 1</fullName>
    </alternativeName>
</protein>
<accession>A0A8C7PPM5</accession>
<evidence type="ECO:0000256" key="7">
    <source>
        <dbReference type="ARBA" id="ARBA00023239"/>
    </source>
</evidence>
<keyword evidence="7" id="KW-0456">Lyase</keyword>
<dbReference type="GO" id="GO:0050459">
    <property type="term" value="F:ethanolamine-phosphate phospho-lyase activity"/>
    <property type="evidence" value="ECO:0007669"/>
    <property type="project" value="UniProtKB-EC"/>
</dbReference>
<evidence type="ECO:0000313" key="13">
    <source>
        <dbReference type="Ensembl" id="ENSOMYP00000025822.2"/>
    </source>
</evidence>
<sequence length="557" mass="61607">MTAEMFPKEKTIDLRKKHIGPSCKVFFSHDPIKIVRAKGQYMYDENGVRYLDCINNVAHVGHSHPMVVKAGAEQMELLNTNSRFLHDNLVQYAQRLQATLPEKLSVCYFVNSGSEANDLALRLAWEYTGHKDVITLDNAYHGHVSSLINISPYKFHQLANAEQSKSVHVALSPDLYRGNYRQDHPDPATAYADDVNNLIQKAHEKGHKVAAFIAESLQSCGGQVIPPAGYFQKVAQHVHQAGGLFIADEVQVGFGRVGTHFWAFQLQGEDFVPDIVTMGKPIGNGHPMSCVVTTREVAEAFKNSGMEYFNTFGGNPVSCAIGLAVLDVIEKEDLQGNALRVGGYLMRLLEQQKEKHPLVGDIRGRGLFVGAELVRDRVKLTPATAEAQDIIYKLKEQHILLSADGPHRNVLKFKPPMCFSEEDADMVVEKIDQILTDIEKALGLQMPSTVHTENGSHKRNVLEELPKVTVTGVHRLAKQSTDLQVGKRFKTLSPVTFSTTKVVLKRSEPETMTHHCLCVAGTALCKHTVALLFQSAHYSQMGTSVIPPVHRGQAAVA</sequence>
<evidence type="ECO:0000256" key="2">
    <source>
        <dbReference type="ARBA" id="ARBA00004173"/>
    </source>
</evidence>
<evidence type="ECO:0000256" key="12">
    <source>
        <dbReference type="ARBA" id="ARBA00047688"/>
    </source>
</evidence>
<name>A0A8C7PPM5_ONCMY</name>
<dbReference type="CDD" id="cd00610">
    <property type="entry name" value="OAT_like"/>
    <property type="match status" value="1"/>
</dbReference>
<dbReference type="InterPro" id="IPR015422">
    <property type="entry name" value="PyrdxlP-dep_Trfase_small"/>
</dbReference>
<keyword evidence="5" id="KW-0663">Pyridoxal phosphate</keyword>
<evidence type="ECO:0000256" key="8">
    <source>
        <dbReference type="ARBA" id="ARBA00037113"/>
    </source>
</evidence>
<dbReference type="GeneTree" id="ENSGT00940000157910"/>
<reference evidence="13" key="3">
    <citation type="submission" date="2025-09" db="UniProtKB">
        <authorList>
            <consortium name="Ensembl"/>
        </authorList>
    </citation>
    <scope>IDENTIFICATION</scope>
</reference>
<evidence type="ECO:0000256" key="11">
    <source>
        <dbReference type="ARBA" id="ARBA00041584"/>
    </source>
</evidence>
<comment type="subunit">
    <text evidence="4">Homotetramer.</text>
</comment>
<dbReference type="FunFam" id="3.40.640.10:FF:000058">
    <property type="entry name" value="ethanolamine-phosphate phospho-lyase isoform X1"/>
    <property type="match status" value="1"/>
</dbReference>
<comment type="function">
    <text evidence="8">Catalyzes the pyridoxal-phosphate-dependent breakdown of phosphoethanolamine, converting it to ammonia, inorganic phosphate and acetaldehyde.</text>
</comment>
<dbReference type="PANTHER" id="PTHR45688:SF1">
    <property type="entry name" value="ETHANOLAMINE-PHOSPHATE PHOSPHO-LYASE"/>
    <property type="match status" value="1"/>
</dbReference>
<dbReference type="Gene3D" id="3.40.640.10">
    <property type="entry name" value="Type I PLP-dependent aspartate aminotransferase-like (Major domain)"/>
    <property type="match status" value="1"/>
</dbReference>
<comment type="cofactor">
    <cofactor evidence="1">
        <name>pyridoxal 5'-phosphate</name>
        <dbReference type="ChEBI" id="CHEBI:597326"/>
    </cofactor>
</comment>
<dbReference type="Pfam" id="PF00202">
    <property type="entry name" value="Aminotran_3"/>
    <property type="match status" value="1"/>
</dbReference>
<dbReference type="SUPFAM" id="SSF53383">
    <property type="entry name" value="PLP-dependent transferases"/>
    <property type="match status" value="1"/>
</dbReference>
<reference evidence="13" key="2">
    <citation type="submission" date="2025-08" db="UniProtKB">
        <authorList>
            <consortium name="Ensembl"/>
        </authorList>
    </citation>
    <scope>IDENTIFICATION</scope>
</reference>